<dbReference type="Proteomes" id="UP000037178">
    <property type="component" value="Unassembled WGS sequence"/>
</dbReference>
<reference evidence="1 2" key="1">
    <citation type="submission" date="2015-06" db="EMBL/GenBank/DDBJ databases">
        <title>Draft genome sequence of an Alphaproteobacteria species associated to the Mediterranean sponge Oscarella lobularis.</title>
        <authorList>
            <person name="Jourda C."/>
            <person name="Santini S."/>
            <person name="Claverie J.-M."/>
        </authorList>
    </citation>
    <scope>NUCLEOTIDE SEQUENCE [LARGE SCALE GENOMIC DNA]</scope>
    <source>
        <strain evidence="1">IGS</strain>
    </source>
</reference>
<proteinExistence type="predicted"/>
<name>A0A0J9EBN1_9RHOB</name>
<organism evidence="1 2">
    <name type="scientific">Candidatus Rhodobacter oscarellae</name>
    <dbReference type="NCBI Taxonomy" id="1675527"/>
    <lineage>
        <taxon>Bacteria</taxon>
        <taxon>Pseudomonadati</taxon>
        <taxon>Pseudomonadota</taxon>
        <taxon>Alphaproteobacteria</taxon>
        <taxon>Rhodobacterales</taxon>
        <taxon>Rhodobacter group</taxon>
        <taxon>Rhodobacter</taxon>
    </lineage>
</organism>
<evidence type="ECO:0008006" key="3">
    <source>
        <dbReference type="Google" id="ProtNLM"/>
    </source>
</evidence>
<gene>
    <name evidence="1" type="ORF">AIOL_000315</name>
</gene>
<dbReference type="PATRIC" id="fig|1675527.3.peg.362"/>
<accession>A0A0J9EBN1</accession>
<dbReference type="OrthoDB" id="7205167at2"/>
<dbReference type="EMBL" id="LFTY01000001">
    <property type="protein sequence ID" value="KMW60162.1"/>
    <property type="molecule type" value="Genomic_DNA"/>
</dbReference>
<comment type="caution">
    <text evidence="1">The sequence shown here is derived from an EMBL/GenBank/DDBJ whole genome shotgun (WGS) entry which is preliminary data.</text>
</comment>
<dbReference type="STRING" id="1675527.AIOL_000315"/>
<sequence>MDSKFDFGEVAESKIVYVRPVAATDLPDEVREQVGSAETVYSVHDADGAPLALVKDRKLAFALARQHDYAPVNVH</sequence>
<dbReference type="AlphaFoldDB" id="A0A0J9EBN1"/>
<dbReference type="Pfam" id="PF06620">
    <property type="entry name" value="DUF1150"/>
    <property type="match status" value="1"/>
</dbReference>
<evidence type="ECO:0000313" key="2">
    <source>
        <dbReference type="Proteomes" id="UP000037178"/>
    </source>
</evidence>
<protein>
    <recommendedName>
        <fullName evidence="3">DUF1150 family protein</fullName>
    </recommendedName>
</protein>
<evidence type="ECO:0000313" key="1">
    <source>
        <dbReference type="EMBL" id="KMW60162.1"/>
    </source>
</evidence>
<dbReference type="RefSeq" id="WP_049641274.1">
    <property type="nucleotide sequence ID" value="NZ_LFTY01000001.1"/>
</dbReference>
<keyword evidence="2" id="KW-1185">Reference proteome</keyword>
<dbReference type="InterPro" id="IPR009531">
    <property type="entry name" value="DUF1150"/>
</dbReference>